<dbReference type="AlphaFoldDB" id="A0A7W8XK33"/>
<reference evidence="1 2" key="1">
    <citation type="submission" date="2020-08" db="EMBL/GenBank/DDBJ databases">
        <title>Genomic Encyclopedia of Type Strains, Phase IV (KMG-V): Genome sequencing to study the core and pangenomes of soil and plant-associated prokaryotes.</title>
        <authorList>
            <person name="Whitman W."/>
        </authorList>
    </citation>
    <scope>NUCLEOTIDE SEQUENCE [LARGE SCALE GENOMIC DNA]</scope>
    <source>
        <strain evidence="1 2">SEMIA 4034</strain>
    </source>
</reference>
<dbReference type="EMBL" id="JACHBC010000020">
    <property type="protein sequence ID" value="MBB5564347.1"/>
    <property type="molecule type" value="Genomic_DNA"/>
</dbReference>
<comment type="caution">
    <text evidence="1">The sequence shown here is derived from an EMBL/GenBank/DDBJ whole genome shotgun (WGS) entry which is preliminary data.</text>
</comment>
<organism evidence="1 2">
    <name type="scientific">Rhizobium lentis</name>
    <dbReference type="NCBI Taxonomy" id="1138194"/>
    <lineage>
        <taxon>Bacteria</taxon>
        <taxon>Pseudomonadati</taxon>
        <taxon>Pseudomonadota</taxon>
        <taxon>Alphaproteobacteria</taxon>
        <taxon>Hyphomicrobiales</taxon>
        <taxon>Rhizobiaceae</taxon>
        <taxon>Rhizobium/Agrobacterium group</taxon>
        <taxon>Rhizobium</taxon>
    </lineage>
</organism>
<gene>
    <name evidence="1" type="ORF">GGI59_006055</name>
</gene>
<sequence>MAQSKNDSSADQDRAKGAVKLETLNFKVPVEFKKEFKGYAVAQGVTMLELLREGFELSKAKREP</sequence>
<protein>
    <submittedName>
        <fullName evidence="1">Uncharacterized protein</fullName>
    </submittedName>
</protein>
<dbReference type="Proteomes" id="UP000528824">
    <property type="component" value="Unassembled WGS sequence"/>
</dbReference>
<evidence type="ECO:0000313" key="2">
    <source>
        <dbReference type="Proteomes" id="UP000528824"/>
    </source>
</evidence>
<dbReference type="InterPro" id="IPR010985">
    <property type="entry name" value="Ribbon_hlx_hlx"/>
</dbReference>
<evidence type="ECO:0000313" key="1">
    <source>
        <dbReference type="EMBL" id="MBB5564347.1"/>
    </source>
</evidence>
<dbReference type="Gene3D" id="1.10.1220.10">
    <property type="entry name" value="Met repressor-like"/>
    <property type="match status" value="1"/>
</dbReference>
<dbReference type="InterPro" id="IPR013321">
    <property type="entry name" value="Arc_rbn_hlx_hlx"/>
</dbReference>
<dbReference type="GO" id="GO:0006355">
    <property type="term" value="P:regulation of DNA-templated transcription"/>
    <property type="evidence" value="ECO:0007669"/>
    <property type="project" value="InterPro"/>
</dbReference>
<dbReference type="RefSeq" id="WP_210314607.1">
    <property type="nucleotide sequence ID" value="NZ_JACHBB010000020.1"/>
</dbReference>
<accession>A0A7W8XK33</accession>
<name>A0A7W8XK33_9HYPH</name>
<dbReference type="SUPFAM" id="SSF47598">
    <property type="entry name" value="Ribbon-helix-helix"/>
    <property type="match status" value="1"/>
</dbReference>
<keyword evidence="2" id="KW-1185">Reference proteome</keyword>
<proteinExistence type="predicted"/>